<gene>
    <name evidence="3" type="ORF">AAH991_26370</name>
</gene>
<dbReference type="RefSeq" id="WP_346228594.1">
    <property type="nucleotide sequence ID" value="NZ_JBDJAW010000025.1"/>
</dbReference>
<dbReference type="InterPro" id="IPR000639">
    <property type="entry name" value="Epox_hydrolase-like"/>
</dbReference>
<dbReference type="PANTHER" id="PTHR43329">
    <property type="entry name" value="EPOXIDE HYDROLASE"/>
    <property type="match status" value="1"/>
</dbReference>
<keyword evidence="4" id="KW-1185">Reference proteome</keyword>
<feature type="domain" description="AB hydrolase-1" evidence="2">
    <location>
        <begin position="82"/>
        <end position="318"/>
    </location>
</feature>
<keyword evidence="1 3" id="KW-0378">Hydrolase</keyword>
<dbReference type="PRINTS" id="PR00412">
    <property type="entry name" value="EPOXHYDRLASE"/>
</dbReference>
<proteinExistence type="predicted"/>
<protein>
    <submittedName>
        <fullName evidence="3">Alpha/beta hydrolase</fullName>
    </submittedName>
</protein>
<dbReference type="Pfam" id="PF00561">
    <property type="entry name" value="Abhydrolase_1"/>
    <property type="match status" value="1"/>
</dbReference>
<reference evidence="3 4" key="1">
    <citation type="submission" date="2024-05" db="EMBL/GenBank/DDBJ databases">
        <title>Microbispora sp.ZYX-F-249.</title>
        <authorList>
            <person name="Xie H."/>
        </authorList>
    </citation>
    <scope>NUCLEOTIDE SEQUENCE [LARGE SCALE GENOMIC DNA]</scope>
    <source>
        <strain evidence="3 4">ZYX-F-249</strain>
    </source>
</reference>
<accession>A0ABV0ATQ7</accession>
<sequence>MPLEEAAGRMPGAGSRARRLRRAVFGAFVALVAVFGMTAGAGASATAKEPAEGPARFAPGFRHGKVVVEGGAVHYVIGGSGPAVVLLHGWPQTWLMWRPLMPELARDHTVIAVDLPGLGDSAVPAGGYDKVTTARRVREAVRRLGFDRVAIVGHDLGVLVAYPWARDFPGEVTRLAMIETPLSGFGLEELYGVSWHFRFNMSPAPIPERIMDNDDVSTYLGMIFDFSYRKDAVDRESYYRAYADPARRSAGYEYYRAFAADAENNKANAAKRLPMPVLGIGGQYSFGPGVADSFRQVADDVRTVVAPDSGHFVPEENPRFMADCASLFLGARTGTPPRPELASCAP</sequence>
<dbReference type="EMBL" id="JBDJAW010000025">
    <property type="protein sequence ID" value="MEN3538664.1"/>
    <property type="molecule type" value="Genomic_DNA"/>
</dbReference>
<evidence type="ECO:0000256" key="1">
    <source>
        <dbReference type="ARBA" id="ARBA00022801"/>
    </source>
</evidence>
<evidence type="ECO:0000259" key="2">
    <source>
        <dbReference type="Pfam" id="PF00561"/>
    </source>
</evidence>
<evidence type="ECO:0000313" key="4">
    <source>
        <dbReference type="Proteomes" id="UP001447516"/>
    </source>
</evidence>
<dbReference type="GO" id="GO:0016787">
    <property type="term" value="F:hydrolase activity"/>
    <property type="evidence" value="ECO:0007669"/>
    <property type="project" value="UniProtKB-KW"/>
</dbReference>
<dbReference type="InterPro" id="IPR000073">
    <property type="entry name" value="AB_hydrolase_1"/>
</dbReference>
<dbReference type="Gene3D" id="3.40.50.1820">
    <property type="entry name" value="alpha/beta hydrolase"/>
    <property type="match status" value="1"/>
</dbReference>
<dbReference type="Proteomes" id="UP001447516">
    <property type="component" value="Unassembled WGS sequence"/>
</dbReference>
<comment type="caution">
    <text evidence="3">The sequence shown here is derived from an EMBL/GenBank/DDBJ whole genome shotgun (WGS) entry which is preliminary data.</text>
</comment>
<organism evidence="3 4">
    <name type="scientific">Microbispora maris</name>
    <dbReference type="NCBI Taxonomy" id="3144104"/>
    <lineage>
        <taxon>Bacteria</taxon>
        <taxon>Bacillati</taxon>
        <taxon>Actinomycetota</taxon>
        <taxon>Actinomycetes</taxon>
        <taxon>Streptosporangiales</taxon>
        <taxon>Streptosporangiaceae</taxon>
        <taxon>Microbispora</taxon>
    </lineage>
</organism>
<name>A0ABV0ATQ7_9ACTN</name>
<dbReference type="InterPro" id="IPR029058">
    <property type="entry name" value="AB_hydrolase_fold"/>
</dbReference>
<evidence type="ECO:0000313" key="3">
    <source>
        <dbReference type="EMBL" id="MEN3538664.1"/>
    </source>
</evidence>
<dbReference type="SUPFAM" id="SSF53474">
    <property type="entry name" value="alpha/beta-Hydrolases"/>
    <property type="match status" value="1"/>
</dbReference>